<name>A0AAJ8JY41_9TREE</name>
<evidence type="ECO:0000313" key="3">
    <source>
        <dbReference type="Proteomes" id="UP000094043"/>
    </source>
</evidence>
<protein>
    <submittedName>
        <fullName evidence="2">Uncharacterized protein</fullName>
    </submittedName>
</protein>
<dbReference type="EMBL" id="CP143791">
    <property type="protein sequence ID" value="WVN90711.1"/>
    <property type="molecule type" value="Genomic_DNA"/>
</dbReference>
<reference evidence="2" key="2">
    <citation type="journal article" date="2022" name="Elife">
        <title>Obligate sexual reproduction of a homothallic fungus closely related to the Cryptococcus pathogenic species complex.</title>
        <authorList>
            <person name="Passer A.R."/>
            <person name="Clancey S.A."/>
            <person name="Shea T."/>
            <person name="David-Palma M."/>
            <person name="Averette A.F."/>
            <person name="Boekhout T."/>
            <person name="Porcel B.M."/>
            <person name="Nowrousian M."/>
            <person name="Cuomo C.A."/>
            <person name="Sun S."/>
            <person name="Heitman J."/>
            <person name="Coelho M.A."/>
        </authorList>
    </citation>
    <scope>NUCLEOTIDE SEQUENCE</scope>
    <source>
        <strain evidence="2">CBS 7841</strain>
    </source>
</reference>
<accession>A0AAJ8JY41</accession>
<dbReference type="AlphaFoldDB" id="A0AAJ8JY41"/>
<dbReference type="GeneID" id="91090161"/>
<reference evidence="2" key="3">
    <citation type="submission" date="2024-01" db="EMBL/GenBank/DDBJ databases">
        <authorList>
            <person name="Coelho M.A."/>
            <person name="David-Palma M."/>
            <person name="Shea T."/>
            <person name="Sun S."/>
            <person name="Cuomo C.A."/>
            <person name="Heitman J."/>
        </authorList>
    </citation>
    <scope>NUCLEOTIDE SEQUENCE</scope>
    <source>
        <strain evidence="2">CBS 7841</strain>
    </source>
</reference>
<keyword evidence="3" id="KW-1185">Reference proteome</keyword>
<proteinExistence type="predicted"/>
<organism evidence="2 3">
    <name type="scientific">Cryptococcus depauperatus CBS 7841</name>
    <dbReference type="NCBI Taxonomy" id="1295531"/>
    <lineage>
        <taxon>Eukaryota</taxon>
        <taxon>Fungi</taxon>
        <taxon>Dikarya</taxon>
        <taxon>Basidiomycota</taxon>
        <taxon>Agaricomycotina</taxon>
        <taxon>Tremellomycetes</taxon>
        <taxon>Tremellales</taxon>
        <taxon>Cryptococcaceae</taxon>
        <taxon>Cryptococcus</taxon>
    </lineage>
</organism>
<evidence type="ECO:0000313" key="2">
    <source>
        <dbReference type="EMBL" id="WVN90711.1"/>
    </source>
</evidence>
<feature type="compositionally biased region" description="Polar residues" evidence="1">
    <location>
        <begin position="14"/>
        <end position="23"/>
    </location>
</feature>
<evidence type="ECO:0000256" key="1">
    <source>
        <dbReference type="SAM" id="MobiDB-lite"/>
    </source>
</evidence>
<dbReference type="KEGG" id="cdep:91090161"/>
<feature type="region of interest" description="Disordered" evidence="1">
    <location>
        <begin position="1"/>
        <end position="68"/>
    </location>
</feature>
<dbReference type="Proteomes" id="UP000094043">
    <property type="component" value="Chromosome 8"/>
</dbReference>
<dbReference type="RefSeq" id="XP_066071411.1">
    <property type="nucleotide sequence ID" value="XM_066215314.1"/>
</dbReference>
<reference evidence="2" key="1">
    <citation type="submission" date="2016-06" db="EMBL/GenBank/DDBJ databases">
        <authorList>
            <person name="Cuomo C."/>
            <person name="Litvintseva A."/>
            <person name="Heitman J."/>
            <person name="Chen Y."/>
            <person name="Sun S."/>
            <person name="Springer D."/>
            <person name="Dromer F."/>
            <person name="Young S."/>
            <person name="Zeng Q."/>
            <person name="Chapman S."/>
            <person name="Gujja S."/>
            <person name="Saif S."/>
            <person name="Birren B."/>
        </authorList>
    </citation>
    <scope>NUCLEOTIDE SEQUENCE</scope>
    <source>
        <strain evidence="2">CBS 7841</strain>
    </source>
</reference>
<feature type="compositionally biased region" description="Basic and acidic residues" evidence="1">
    <location>
        <begin position="26"/>
        <end position="41"/>
    </location>
</feature>
<sequence length="140" mass="15491">MPNRCRPWELDTGPSGSASTQPAYSEPDKTTDHNPPPRDDQTAQSQRSASQTAVTGSHPTGNWAIPGEDTCTAESQRLLDTIPGFSNYFATNERQSVDHAQSAQDLRDSSFVHTYRVPGRKDHTLTYNNKTGKWAYEPVP</sequence>
<feature type="compositionally biased region" description="Low complexity" evidence="1">
    <location>
        <begin position="42"/>
        <end position="55"/>
    </location>
</feature>
<gene>
    <name evidence="2" type="ORF">L203_105953</name>
</gene>